<dbReference type="EMBL" id="CAXITT010000001">
    <property type="protein sequence ID" value="CAL1525978.1"/>
    <property type="molecule type" value="Genomic_DNA"/>
</dbReference>
<feature type="compositionally biased region" description="Basic and acidic residues" evidence="2">
    <location>
        <begin position="267"/>
        <end position="281"/>
    </location>
</feature>
<keyword evidence="1" id="KW-0175">Coiled coil</keyword>
<gene>
    <name evidence="3" type="ORF">GSLYS_00000155001</name>
</gene>
<protein>
    <submittedName>
        <fullName evidence="3">Uncharacterized protein</fullName>
    </submittedName>
</protein>
<feature type="region of interest" description="Disordered" evidence="2">
    <location>
        <begin position="386"/>
        <end position="406"/>
    </location>
</feature>
<evidence type="ECO:0000313" key="3">
    <source>
        <dbReference type="EMBL" id="CAL1525978.1"/>
    </source>
</evidence>
<dbReference type="AlphaFoldDB" id="A0AAV2GYM2"/>
<dbReference type="Pfam" id="PF15558">
    <property type="entry name" value="DUF4659"/>
    <property type="match status" value="1"/>
</dbReference>
<dbReference type="PANTHER" id="PTHR33663:SF2">
    <property type="entry name" value="COILED-COIL DOMAIN-CONTAINING PROTEIN 177"/>
    <property type="match status" value="1"/>
</dbReference>
<comment type="caution">
    <text evidence="3">The sequence shown here is derived from an EMBL/GenBank/DDBJ whole genome shotgun (WGS) entry which is preliminary data.</text>
</comment>
<dbReference type="Proteomes" id="UP001497497">
    <property type="component" value="Unassembled WGS sequence"/>
</dbReference>
<feature type="region of interest" description="Disordered" evidence="2">
    <location>
        <begin position="128"/>
        <end position="187"/>
    </location>
</feature>
<feature type="compositionally biased region" description="Basic and acidic residues" evidence="2">
    <location>
        <begin position="386"/>
        <end position="403"/>
    </location>
</feature>
<name>A0AAV2GYM2_LYMST</name>
<proteinExistence type="predicted"/>
<feature type="region of interest" description="Disordered" evidence="2">
    <location>
        <begin position="267"/>
        <end position="286"/>
    </location>
</feature>
<sequence>MDTDLNIHIDLNNLEDGKFENSKYVLTSPRSLEACSKLNVKPIELLYKPLAEFQEELLPQDIPLQTIYNLYDEREHIRLKKLQLCREERGRIIKEENQKKSKYFSKALKSTHPLDDFLSRYAASTPDRKSTSTYARKEKKSSFDKESTKLHRELVSKKDKSPQTSHVSIRARPHSSDKRKSQRCSPSVTLGVKVRYRSGSAPSGVHLPARDEKILKLMKDRRESEQKSLSVINDAHRLWEDQKKREDILRIMAENKRRQLLAEETRIKETRKTRDDERREKEEEEERQMRALLSHETQSYRELVLMNQLRLKEMELADKIRKQNLLKEVKAQNRKAEEGDDEEMAELLLAKQLSDIGSASEKKDVRIHQESLKKFLDNRKEREQFEQRKRQLKNQEKQNEELVKSSMEVRLSQAEANLSQVLEQRNRQLEEHHRQEQAKLQRARSSHKKLEAETKAWGLSLLDQKKLMETRAQKAVTRSIELKSLLARKQRIEKELEHHKNLTKIQKEEKRRLRDLERSLLEKERKVDDLLEEKERTVSETRALAQLSQTLRDDIKEKYQSDTFDKKVLEAQLYANLESRIRSRSPGIRKK</sequence>
<reference evidence="3 4" key="1">
    <citation type="submission" date="2024-04" db="EMBL/GenBank/DDBJ databases">
        <authorList>
            <consortium name="Genoscope - CEA"/>
            <person name="William W."/>
        </authorList>
    </citation>
    <scope>NUCLEOTIDE SEQUENCE [LARGE SCALE GENOMIC DNA]</scope>
</reference>
<evidence type="ECO:0000256" key="1">
    <source>
        <dbReference type="SAM" id="Coils"/>
    </source>
</evidence>
<accession>A0AAV2GYM2</accession>
<organism evidence="3 4">
    <name type="scientific">Lymnaea stagnalis</name>
    <name type="common">Great pond snail</name>
    <name type="synonym">Helix stagnalis</name>
    <dbReference type="NCBI Taxonomy" id="6523"/>
    <lineage>
        <taxon>Eukaryota</taxon>
        <taxon>Metazoa</taxon>
        <taxon>Spiralia</taxon>
        <taxon>Lophotrochozoa</taxon>
        <taxon>Mollusca</taxon>
        <taxon>Gastropoda</taxon>
        <taxon>Heterobranchia</taxon>
        <taxon>Euthyneura</taxon>
        <taxon>Panpulmonata</taxon>
        <taxon>Hygrophila</taxon>
        <taxon>Lymnaeoidea</taxon>
        <taxon>Lymnaeidae</taxon>
        <taxon>Lymnaea</taxon>
    </lineage>
</organism>
<dbReference type="PANTHER" id="PTHR33663">
    <property type="entry name" value="COILED-COIL DOMAIN-CONTAINING PROTEIN 177"/>
    <property type="match status" value="1"/>
</dbReference>
<keyword evidence="4" id="KW-1185">Reference proteome</keyword>
<feature type="compositionally biased region" description="Basic and acidic residues" evidence="2">
    <location>
        <begin position="140"/>
        <end position="161"/>
    </location>
</feature>
<dbReference type="InterPro" id="IPR029090">
    <property type="entry name" value="DUF4659"/>
</dbReference>
<evidence type="ECO:0000256" key="2">
    <source>
        <dbReference type="SAM" id="MobiDB-lite"/>
    </source>
</evidence>
<evidence type="ECO:0000313" key="4">
    <source>
        <dbReference type="Proteomes" id="UP001497497"/>
    </source>
</evidence>
<feature type="coiled-coil region" evidence="1">
    <location>
        <begin position="482"/>
        <end position="540"/>
    </location>
</feature>